<accession>A0A7Y8GXS9</accession>
<sequence>MVPGDIELIPDRWPQLRFVVLDCLFFPHAEVVMKRQADGLSSIANDMAAEESPHEAGFGGLAWYLGYG</sequence>
<dbReference type="AlphaFoldDB" id="A0A7Y8GXS9"/>
<organism evidence="1 2">
    <name type="scientific">Hydrogenophaga aromaticivorans</name>
    <dbReference type="NCBI Taxonomy" id="2610898"/>
    <lineage>
        <taxon>Bacteria</taxon>
        <taxon>Pseudomonadati</taxon>
        <taxon>Pseudomonadota</taxon>
        <taxon>Betaproteobacteria</taxon>
        <taxon>Burkholderiales</taxon>
        <taxon>Comamonadaceae</taxon>
        <taxon>Hydrogenophaga</taxon>
    </lineage>
</organism>
<reference evidence="1 2" key="1">
    <citation type="submission" date="2019-09" db="EMBL/GenBank/DDBJ databases">
        <title>Hydrogenophaga aromatica sp. nov., isolated from a para-xylene-degrading enrichment culture.</title>
        <authorList>
            <person name="Tancsics A."/>
            <person name="Banerjee S."/>
        </authorList>
    </citation>
    <scope>NUCLEOTIDE SEQUENCE [LARGE SCALE GENOMIC DNA]</scope>
    <source>
        <strain evidence="1 2">D2P1</strain>
    </source>
</reference>
<dbReference type="RefSeq" id="WP_177136053.1">
    <property type="nucleotide sequence ID" value="NZ_VYGV01000011.1"/>
</dbReference>
<comment type="caution">
    <text evidence="1">The sequence shown here is derived from an EMBL/GenBank/DDBJ whole genome shotgun (WGS) entry which is preliminary data.</text>
</comment>
<gene>
    <name evidence="1" type="ORF">F3K02_12925</name>
</gene>
<proteinExistence type="predicted"/>
<keyword evidence="2" id="KW-1185">Reference proteome</keyword>
<evidence type="ECO:0000313" key="2">
    <source>
        <dbReference type="Proteomes" id="UP000545507"/>
    </source>
</evidence>
<dbReference type="Proteomes" id="UP000545507">
    <property type="component" value="Unassembled WGS sequence"/>
</dbReference>
<name>A0A7Y8GXS9_9BURK</name>
<protein>
    <submittedName>
        <fullName evidence="1">Uncharacterized protein</fullName>
    </submittedName>
</protein>
<dbReference type="EMBL" id="VYGV01000011">
    <property type="protein sequence ID" value="NWF46149.1"/>
    <property type="molecule type" value="Genomic_DNA"/>
</dbReference>
<evidence type="ECO:0000313" key="1">
    <source>
        <dbReference type="EMBL" id="NWF46149.1"/>
    </source>
</evidence>